<dbReference type="OrthoDB" id="78096at2157"/>
<dbReference type="RefSeq" id="WP_149731124.1">
    <property type="nucleotide sequence ID" value="NZ_FMXB01000003.1"/>
</dbReference>
<dbReference type="SUPFAM" id="SSF51126">
    <property type="entry name" value="Pectin lyase-like"/>
    <property type="match status" value="2"/>
</dbReference>
<dbReference type="InterPro" id="IPR013783">
    <property type="entry name" value="Ig-like_fold"/>
</dbReference>
<dbReference type="Proteomes" id="UP000323439">
    <property type="component" value="Unassembled WGS sequence"/>
</dbReference>
<evidence type="ECO:0000313" key="2">
    <source>
        <dbReference type="Proteomes" id="UP000323439"/>
    </source>
</evidence>
<reference evidence="1 2" key="1">
    <citation type="submission" date="2016-10" db="EMBL/GenBank/DDBJ databases">
        <authorList>
            <person name="Varghese N."/>
            <person name="Submissions S."/>
        </authorList>
    </citation>
    <scope>NUCLEOTIDE SEQUENCE [LARGE SCALE GENOMIC DNA]</scope>
    <source>
        <strain evidence="1 2">DSM 16643</strain>
    </source>
</reference>
<name>A0A1G5VAD6_9EURY</name>
<sequence length="2313" mass="256910">MSISAVSAEVNLTSENTDIYVSNNDNPLPDNATIVFSSIKDAVESASDNSTIIICDGTYGGVYNTGLTINKNLTICSYSNNTVIDGEGKYQFFNVKSSSSLVLKDLKFINGFSNLNSNQAGILENYGHLTIDNVDFSKMNAFMGVIFNNGELYVSDSKFSSCKASTLGQAIVNMGKCSIFDSIISKEADSKIDVSVYNGGILIVNSSNINSINSNYDYGDDTYTLSVEIYDSRIQTCEFENTTSVFENIYVSSNFVLKNSVAYINNVTTAIPRYSYTYSFSAFNSNVTVISSVFTNGINAPNTILNITYSVILGGITGTGMGSKIYAPYNWWGDNRGPNTEHVKPDAENWVVMLFEASQEPIEVATNATFTVSMNKISSNGRIYDLPNSELLPKRYVHMESESGYFFPSEGYVDGEFRTRLINNTEDSLVYANVDSQKSRLIIGNGSTDYALYVSDSLGNNAYGDGSYENPYKTLDFAISKALNGNTIYLLDGIYTYAYNSELSITKNLTIIGLGDVVLKRDDNRNIFSISKTGNLLIRNVNFTVLSDSYDNSLFIVNGGNLTIENSRFYDIDSTSVIDCESNSLIRIDNSSFKNSRGSVCDGYASVLINNSLFENIIAHYWNSIYHDYNYLFTASRYIEVYNSEFRKNTMGIINMHPIIQYSSGLLQLSMEEYSYNSYALFKNSTFEGNEFKDLVYPYVAFKMYESYGSFSGFVDSCTFIKNKGLKMDLNVIDSSVFTDNSQMLINALTVNSSIFERNSNLVQSGSAYSGNGIVNAPTVINSTFVSNSAAYGGALYNPKSVHYSVFINNTARYEGNDIFSYSGDVDYSGNWWGDNQKPDSSKVYLFLGTLKMDSWIIMTLESTNKTVKASLNTLTDESGKLTPLNYIINQRMAYFSTEEGTITPNSTRLHDNEATAVMSYDGPGNFKIYAKIDNQLLDIFVKNNSTRILMDDASFYGKYNMYDITLVNINGQKISNQTLTAEIIDENGKKEIISLLTDENGLAYINFHYPVGNYTINAFYEGNGYFEKSNATAKVSVLMADTILTSYNHTYYGKNNVFYAFLTDGNKKALENRTISFKIINSKGQSKVFNSTTDGYGRAEIHLTLDEGRYTIESSFESDGWYSGSNSTAYIHIYSVNSTIYVPNVTLYGIGNLYNITLKNQYGSLISGENVYVVISQGDLSDEFVLTTNENGVAQLAINYLPGSYNVTAEYRGDYIYGPSSGRGVINVEKVLTRVSGFYHVEIPLNGVYAVVLTDMYGRYLSNETITLNMYKGSLIRTYEAKTTGTGEAIFRIDLNEGKYLATFDYGGSIWYEASTGAATIIVNNQTVFQDVELNASDLIQYFGEDKYFVISFKDPNAFSQYGKTIDVTISSDTISQSYKLLTDAFGQARMQIRLNPGIYNISYSYSNSYYNIYGESSNMIYVYKMPSTIRASDVILKKGEDKALEISLRDVNNNPIRNMQVNVELAGKKYTLTTNDEGIARLLIDLDLGEYGAEFSFANENYLSSSGSARILVTDSDKTSTYLKGSDINAKENEPLNYSLTLSDELANPISGFNVNLNIFDTDGNFMANYSNDTDFNGIAQFNFALPYGNYLLSAVFSGSSRYLESSTLNYLNVYVGDNLTKTILSGKLGYKNSYNIILIDEHAEKLQNRELKVSVNNNTFYLLTDDNGEASFDLGFEAGHYDISVNFNGDETHLKSSFSDHIVLSGNSSYLFADDLVKYYRNGTQFYVQLLDSVGMVLMGKDILFSVNGTNLTNITDENGWATLVIDYLPGEYDVTCSYENTSAKAKITVLSTIIASDLIKEFKNATGFDARVIDGSGAAIVDTNVTMLFDGKFYVRSTDSEGFVHLDIDSNPGNYTITVQNPYDGLKNAYNIIVLPSAKLISTEIIGNLTSEGYVLMLIDANNKSLANARLSIKINNNDYSVITDNHGQILIEITKNGIYNIKAYFAGDGLYEASSFEYALIVSANRTQLIASDVIKYYKNGTQFYAQLLDESGSPMANENITLAINGMNYTRQTNASGWIRFNINLNPGVYDLYCAYWGSNPDEDAFALANITVLSTIMAENLVKYYKNASQFYVKVLDGEGNPLINTNVTMNINGVFYTRLTNGEGVARLNINLNPGEYILSVTNPNDGLMRSFNVTVLSTIISEDLVKYYRNASQFCVKILDCEGNPLVNSNVTMNINGVFYTRTTDEWGIARLNINLNPGEYTITTTDESGLSVSNKITVLSTLIAKDLHMKYLDGSKFEVNVLNGKGNPYPNQEVTFNINGVFYTRTSDENGIARLNINLMPGKYIISSTYDTLTISNYVVVYQ</sequence>
<dbReference type="EMBL" id="FMXB01000003">
    <property type="protein sequence ID" value="SDA42901.1"/>
    <property type="molecule type" value="Genomic_DNA"/>
</dbReference>
<dbReference type="Gene3D" id="2.160.20.10">
    <property type="entry name" value="Single-stranded right-handed beta-helix, Pectin lyase-like"/>
    <property type="match status" value="2"/>
</dbReference>
<dbReference type="InterPro" id="IPR011050">
    <property type="entry name" value="Pectin_lyase_fold/virulence"/>
</dbReference>
<evidence type="ECO:0000313" key="1">
    <source>
        <dbReference type="EMBL" id="SDA42901.1"/>
    </source>
</evidence>
<accession>A0A1G5VAD6</accession>
<evidence type="ECO:0008006" key="3">
    <source>
        <dbReference type="Google" id="ProtNLM"/>
    </source>
</evidence>
<protein>
    <recommendedName>
        <fullName evidence="3">Adhesin-like protein</fullName>
    </recommendedName>
</protein>
<dbReference type="InterPro" id="IPR012334">
    <property type="entry name" value="Pectin_lyas_fold"/>
</dbReference>
<organism evidence="1 2">
    <name type="scientific">Methanobrevibacter millerae</name>
    <dbReference type="NCBI Taxonomy" id="230361"/>
    <lineage>
        <taxon>Archaea</taxon>
        <taxon>Methanobacteriati</taxon>
        <taxon>Methanobacteriota</taxon>
        <taxon>Methanomada group</taxon>
        <taxon>Methanobacteria</taxon>
        <taxon>Methanobacteriales</taxon>
        <taxon>Methanobacteriaceae</taxon>
        <taxon>Methanobrevibacter</taxon>
    </lineage>
</organism>
<keyword evidence="2" id="KW-1185">Reference proteome</keyword>
<gene>
    <name evidence="1" type="ORF">SAMN02910315_00484</name>
</gene>
<proteinExistence type="predicted"/>
<dbReference type="Gene3D" id="2.60.40.10">
    <property type="entry name" value="Immunoglobulins"/>
    <property type="match status" value="3"/>
</dbReference>